<dbReference type="InterPro" id="IPR003018">
    <property type="entry name" value="GAF"/>
</dbReference>
<evidence type="ECO:0000256" key="1">
    <source>
        <dbReference type="ARBA" id="ARBA00023015"/>
    </source>
</evidence>
<protein>
    <submittedName>
        <fullName evidence="5">DNA-binding CsgD family transcriptional regulator/GAF domain-containing protein</fullName>
    </submittedName>
</protein>
<dbReference type="GO" id="GO:0006355">
    <property type="term" value="P:regulation of DNA-templated transcription"/>
    <property type="evidence" value="ECO:0007669"/>
    <property type="project" value="InterPro"/>
</dbReference>
<keyword evidence="1" id="KW-0805">Transcription regulation</keyword>
<feature type="domain" description="HTH luxR-type" evidence="4">
    <location>
        <begin position="281"/>
        <end position="344"/>
    </location>
</feature>
<dbReference type="SUPFAM" id="SSF55781">
    <property type="entry name" value="GAF domain-like"/>
    <property type="match status" value="1"/>
</dbReference>
<dbReference type="RefSeq" id="WP_184875492.1">
    <property type="nucleotide sequence ID" value="NZ_BOOV01000014.1"/>
</dbReference>
<dbReference type="GO" id="GO:0003677">
    <property type="term" value="F:DNA binding"/>
    <property type="evidence" value="ECO:0007669"/>
    <property type="project" value="UniProtKB-KW"/>
</dbReference>
<evidence type="ECO:0000313" key="5">
    <source>
        <dbReference type="EMBL" id="MBB4698558.1"/>
    </source>
</evidence>
<accession>A0A7W7G5J5</accession>
<keyword evidence="6" id="KW-1185">Reference proteome</keyword>
<dbReference type="SMART" id="SM00065">
    <property type="entry name" value="GAF"/>
    <property type="match status" value="1"/>
</dbReference>
<evidence type="ECO:0000256" key="3">
    <source>
        <dbReference type="ARBA" id="ARBA00023163"/>
    </source>
</evidence>
<evidence type="ECO:0000256" key="2">
    <source>
        <dbReference type="ARBA" id="ARBA00023125"/>
    </source>
</evidence>
<dbReference type="PANTHER" id="PTHR44688:SF16">
    <property type="entry name" value="DNA-BINDING TRANSCRIPTIONAL ACTIVATOR DEVR_DOSR"/>
    <property type="match status" value="1"/>
</dbReference>
<evidence type="ECO:0000313" key="6">
    <source>
        <dbReference type="Proteomes" id="UP000542210"/>
    </source>
</evidence>
<dbReference type="Pfam" id="PF13185">
    <property type="entry name" value="GAF_2"/>
    <property type="match status" value="1"/>
</dbReference>
<dbReference type="CDD" id="cd06170">
    <property type="entry name" value="LuxR_C_like"/>
    <property type="match status" value="1"/>
</dbReference>
<organism evidence="5 6">
    <name type="scientific">Sphaerisporangium siamense</name>
    <dbReference type="NCBI Taxonomy" id="795645"/>
    <lineage>
        <taxon>Bacteria</taxon>
        <taxon>Bacillati</taxon>
        <taxon>Actinomycetota</taxon>
        <taxon>Actinomycetes</taxon>
        <taxon>Streptosporangiales</taxon>
        <taxon>Streptosporangiaceae</taxon>
        <taxon>Sphaerisporangium</taxon>
    </lineage>
</organism>
<gene>
    <name evidence="5" type="ORF">BJ982_000102</name>
</gene>
<dbReference type="PROSITE" id="PS50043">
    <property type="entry name" value="HTH_LUXR_2"/>
    <property type="match status" value="1"/>
</dbReference>
<dbReference type="Pfam" id="PF00196">
    <property type="entry name" value="GerE"/>
    <property type="match status" value="1"/>
</dbReference>
<sequence length="344" mass="37556">MGNPLIEPVLPPTLVAELVTSPSLEQLLNRFLDEAPRRLSSFAAGVYVHDHATGRPAAAEVRGLGNYYVRSYERHGRDRDPVVQSALRDRRVCDSDSLMSREEWLKLPVVHDVFAPHAMARVLCAPFVVGAEVVGTLNLARRDGEPEFTEEDRDAARAAATVLGIAVSAVRERASAERERVQLTEALDRCSTPVVLTDLGLARRHLNAPAAALFDRLGDARPEVERLLDCDDDERAVASWTAGGGQGAGLHLTITSQRLPSQPDVIVSVIATRDASSRAIAPARLALLTPREVEIATRALTGRRDGEIAADLVISRHTVKHHLKSIYAKLGVHTRAELLDRLLF</sequence>
<dbReference type="Gene3D" id="1.10.10.10">
    <property type="entry name" value="Winged helix-like DNA-binding domain superfamily/Winged helix DNA-binding domain"/>
    <property type="match status" value="1"/>
</dbReference>
<evidence type="ECO:0000259" key="4">
    <source>
        <dbReference type="PROSITE" id="PS50043"/>
    </source>
</evidence>
<dbReference type="SMART" id="SM00421">
    <property type="entry name" value="HTH_LUXR"/>
    <property type="match status" value="1"/>
</dbReference>
<reference evidence="5 6" key="1">
    <citation type="submission" date="2020-08" db="EMBL/GenBank/DDBJ databases">
        <title>Sequencing the genomes of 1000 actinobacteria strains.</title>
        <authorList>
            <person name="Klenk H.-P."/>
        </authorList>
    </citation>
    <scope>NUCLEOTIDE SEQUENCE [LARGE SCALE GENOMIC DNA]</scope>
    <source>
        <strain evidence="5 6">DSM 45784</strain>
    </source>
</reference>
<dbReference type="Gene3D" id="3.30.450.40">
    <property type="match status" value="1"/>
</dbReference>
<proteinExistence type="predicted"/>
<keyword evidence="2 5" id="KW-0238">DNA-binding</keyword>
<dbReference type="Proteomes" id="UP000542210">
    <property type="component" value="Unassembled WGS sequence"/>
</dbReference>
<dbReference type="InterPro" id="IPR016032">
    <property type="entry name" value="Sig_transdc_resp-reg_C-effctor"/>
</dbReference>
<dbReference type="AlphaFoldDB" id="A0A7W7G5J5"/>
<dbReference type="PRINTS" id="PR00038">
    <property type="entry name" value="HTHLUXR"/>
</dbReference>
<dbReference type="PANTHER" id="PTHR44688">
    <property type="entry name" value="DNA-BINDING TRANSCRIPTIONAL ACTIVATOR DEVR_DOSR"/>
    <property type="match status" value="1"/>
</dbReference>
<name>A0A7W7G5J5_9ACTN</name>
<dbReference type="InterPro" id="IPR000792">
    <property type="entry name" value="Tscrpt_reg_LuxR_C"/>
</dbReference>
<dbReference type="EMBL" id="JACHND010000001">
    <property type="protein sequence ID" value="MBB4698558.1"/>
    <property type="molecule type" value="Genomic_DNA"/>
</dbReference>
<keyword evidence="3" id="KW-0804">Transcription</keyword>
<dbReference type="InterPro" id="IPR029016">
    <property type="entry name" value="GAF-like_dom_sf"/>
</dbReference>
<comment type="caution">
    <text evidence="5">The sequence shown here is derived from an EMBL/GenBank/DDBJ whole genome shotgun (WGS) entry which is preliminary data.</text>
</comment>
<dbReference type="SUPFAM" id="SSF46894">
    <property type="entry name" value="C-terminal effector domain of the bipartite response regulators"/>
    <property type="match status" value="1"/>
</dbReference>
<dbReference type="InterPro" id="IPR036388">
    <property type="entry name" value="WH-like_DNA-bd_sf"/>
</dbReference>